<dbReference type="Proteomes" id="UP001375240">
    <property type="component" value="Unassembled WGS sequence"/>
</dbReference>
<dbReference type="PANTHER" id="PTHR12196:SF2">
    <property type="entry name" value="DIPHTHINE--AMMONIA LIGASE"/>
    <property type="match status" value="1"/>
</dbReference>
<evidence type="ECO:0000259" key="6">
    <source>
        <dbReference type="Pfam" id="PF01902"/>
    </source>
</evidence>
<dbReference type="Pfam" id="PF01902">
    <property type="entry name" value="Diphthami_syn_2"/>
    <property type="match status" value="1"/>
</dbReference>
<evidence type="ECO:0000256" key="2">
    <source>
        <dbReference type="ARBA" id="ARBA00018426"/>
    </source>
</evidence>
<dbReference type="InterPro" id="IPR014729">
    <property type="entry name" value="Rossmann-like_a/b/a_fold"/>
</dbReference>
<dbReference type="Gene3D" id="3.30.1330.40">
    <property type="entry name" value="RutC-like"/>
    <property type="match status" value="2"/>
</dbReference>
<proteinExistence type="predicted"/>
<gene>
    <name evidence="7" type="ORF">TWF696_002519</name>
</gene>
<dbReference type="Pfam" id="PF01042">
    <property type="entry name" value="Ribonuc_L-PSP"/>
    <property type="match status" value="1"/>
</dbReference>
<dbReference type="SUPFAM" id="SSF52402">
    <property type="entry name" value="Adenine nucleotide alpha hydrolases-like"/>
    <property type="match status" value="1"/>
</dbReference>
<keyword evidence="8" id="KW-1185">Reference proteome</keyword>
<dbReference type="Gene3D" id="3.40.50.620">
    <property type="entry name" value="HUPs"/>
    <property type="match status" value="1"/>
</dbReference>
<accession>A0AAV9U1H5</accession>
<reference evidence="7 8" key="1">
    <citation type="submission" date="2019-10" db="EMBL/GenBank/DDBJ databases">
        <authorList>
            <person name="Palmer J.M."/>
        </authorList>
    </citation>
    <scope>NUCLEOTIDE SEQUENCE [LARGE SCALE GENOMIC DNA]</scope>
    <source>
        <strain evidence="7 8">TWF696</strain>
    </source>
</reference>
<dbReference type="InterPro" id="IPR030662">
    <property type="entry name" value="DPH6/MJ0570"/>
</dbReference>
<evidence type="ECO:0000256" key="4">
    <source>
        <dbReference type="ARBA" id="ARBA00031552"/>
    </source>
</evidence>
<dbReference type="NCBIfam" id="TIGR00290">
    <property type="entry name" value="MJ0570_dom"/>
    <property type="match status" value="1"/>
</dbReference>
<dbReference type="Gene3D" id="3.90.1490.10">
    <property type="entry name" value="putative n-type atp pyrophosphatase, domain 2"/>
    <property type="match status" value="1"/>
</dbReference>
<dbReference type="EMBL" id="JAVHNQ010000013">
    <property type="protein sequence ID" value="KAK6334009.1"/>
    <property type="molecule type" value="Genomic_DNA"/>
</dbReference>
<dbReference type="EC" id="6.3.1.14" evidence="1"/>
<name>A0AAV9U1H5_9PEZI</name>
<dbReference type="SUPFAM" id="SSF55298">
    <property type="entry name" value="YjgF-like"/>
    <property type="match status" value="2"/>
</dbReference>
<organism evidence="7 8">
    <name type="scientific">Orbilia brochopaga</name>
    <dbReference type="NCBI Taxonomy" id="3140254"/>
    <lineage>
        <taxon>Eukaryota</taxon>
        <taxon>Fungi</taxon>
        <taxon>Dikarya</taxon>
        <taxon>Ascomycota</taxon>
        <taxon>Pezizomycotina</taxon>
        <taxon>Orbiliomycetes</taxon>
        <taxon>Orbiliales</taxon>
        <taxon>Orbiliaceae</taxon>
        <taxon>Orbilia</taxon>
    </lineage>
</organism>
<dbReference type="InterPro" id="IPR002761">
    <property type="entry name" value="Diphthami_syn_dom"/>
</dbReference>
<dbReference type="CDD" id="cd06155">
    <property type="entry name" value="eu_AANH_C_1"/>
    <property type="match status" value="1"/>
</dbReference>
<dbReference type="AlphaFoldDB" id="A0AAV9U1H5"/>
<dbReference type="InterPro" id="IPR006175">
    <property type="entry name" value="YjgF/YER057c/UK114"/>
</dbReference>
<sequence>MPTTLATENDAIPTVALVSGGKDSFFSLIHSNANGFKVVALANLYPALSASTLEQTASDDLNSFMYQTVGHNVLQHYSRILDIPLYRAPIKGASINQELSYYPEATTDQKDETEDLYDLLLSIRQQHPEIKAVCSGAILSSYQRTRVENVCQRLGLISVAWLWQRRQESVLTEMAEVGLDAIIIKVASLGLDERWLGRSITDASTRLALDNIKKRWGGNVAGEGGEFETLVLGCYGWAKRLQIEKSETMKDEGGVAWTRFLESRVIDASNAGGESRRPPKPHILESGFQKILERSRRSTLMPKPQVSCLGFPPPPYRFETAIHVSSRHVYIANLHGNVGDAGAEDQIHSIFLRLREILRENALDERRMTSTFLLLRDMADFQLVNKAYARFCTFPNPASRVCVAIGVAMPADTHVLLSVMVAKSCGMSLRKGLHVQSRSYWAPANIGPYSQAISVDGIVTVSGTIGLLPETMRIWEDEGVEGETALALQSMVRVGREMNVHGKQGWLGGVGFVVDDRDAAVMQATWQGWFNGSASEELTGEDSEAGFFEKSDLDIRPPAREEHSLGPPLLIVQVDKLPVQAHVEFACLGLDPVSVNGPTVGNDPDGVGQNNGLDMLWKLGRLFYEAPDGNLMYHAVEFAAHRFLWGVLEGDVEEIVARMASLQKAGFETVSLALYLGPGIWEHAAALVRRIETLGAGAGYVPVSRVLWLHGEKMANYGVGFAIQAVCSN</sequence>
<dbReference type="InterPro" id="IPR035959">
    <property type="entry name" value="RutC-like_sf"/>
</dbReference>
<dbReference type="CDD" id="cd01994">
    <property type="entry name" value="AANH_PF0828-like"/>
    <property type="match status" value="1"/>
</dbReference>
<evidence type="ECO:0000313" key="7">
    <source>
        <dbReference type="EMBL" id="KAK6334009.1"/>
    </source>
</evidence>
<dbReference type="FunFam" id="3.40.50.620:FF:000145">
    <property type="entry name" value="ATP-binding domain containing protein"/>
    <property type="match status" value="1"/>
</dbReference>
<evidence type="ECO:0000256" key="1">
    <source>
        <dbReference type="ARBA" id="ARBA00012089"/>
    </source>
</evidence>
<protein>
    <recommendedName>
        <fullName evidence="2">Diphthine--ammonia ligase</fullName>
        <ecNumber evidence="1">6.3.1.14</ecNumber>
    </recommendedName>
    <alternativeName>
        <fullName evidence="3">Diphthamide synthase</fullName>
    </alternativeName>
    <alternativeName>
        <fullName evidence="4">Diphthamide synthetase</fullName>
    </alternativeName>
</protein>
<dbReference type="CDD" id="cd06156">
    <property type="entry name" value="eu_AANH_C_2"/>
    <property type="match status" value="1"/>
</dbReference>
<evidence type="ECO:0000256" key="5">
    <source>
        <dbReference type="ARBA" id="ARBA00048108"/>
    </source>
</evidence>
<dbReference type="GO" id="GO:0017178">
    <property type="term" value="F:diphthine-ammonia ligase activity"/>
    <property type="evidence" value="ECO:0007669"/>
    <property type="project" value="UniProtKB-EC"/>
</dbReference>
<comment type="caution">
    <text evidence="7">The sequence shown here is derived from an EMBL/GenBank/DDBJ whole genome shotgun (WGS) entry which is preliminary data.</text>
</comment>
<evidence type="ECO:0000313" key="8">
    <source>
        <dbReference type="Proteomes" id="UP001375240"/>
    </source>
</evidence>
<evidence type="ECO:0000256" key="3">
    <source>
        <dbReference type="ARBA" id="ARBA00029814"/>
    </source>
</evidence>
<comment type="catalytic activity">
    <reaction evidence="5">
        <text>diphthine-[translation elongation factor 2] + NH4(+) + ATP = diphthamide-[translation elongation factor 2] + AMP + diphosphate + H(+)</text>
        <dbReference type="Rhea" id="RHEA:19753"/>
        <dbReference type="Rhea" id="RHEA-COMP:10172"/>
        <dbReference type="Rhea" id="RHEA-COMP:10174"/>
        <dbReference type="ChEBI" id="CHEBI:15378"/>
        <dbReference type="ChEBI" id="CHEBI:16692"/>
        <dbReference type="ChEBI" id="CHEBI:28938"/>
        <dbReference type="ChEBI" id="CHEBI:30616"/>
        <dbReference type="ChEBI" id="CHEBI:33019"/>
        <dbReference type="ChEBI" id="CHEBI:82696"/>
        <dbReference type="ChEBI" id="CHEBI:456215"/>
        <dbReference type="EC" id="6.3.1.14"/>
    </reaction>
</comment>
<feature type="domain" description="Diphthamide synthase" evidence="6">
    <location>
        <begin position="14"/>
        <end position="252"/>
    </location>
</feature>
<dbReference type="PANTHER" id="PTHR12196">
    <property type="entry name" value="DOMAIN OF UNKNOWN FUNCTION 71 DUF71 -CONTAINING PROTEIN"/>
    <property type="match status" value="1"/>
</dbReference>
<dbReference type="GO" id="GO:0017183">
    <property type="term" value="P:protein histidyl modification to diphthamide"/>
    <property type="evidence" value="ECO:0007669"/>
    <property type="project" value="TreeGrafter"/>
</dbReference>